<dbReference type="EMBL" id="JBIQWL010000016">
    <property type="protein sequence ID" value="MFH8253128.1"/>
    <property type="molecule type" value="Genomic_DNA"/>
</dbReference>
<keyword evidence="3" id="KW-0472">Membrane</keyword>
<sequence>MPRPGLADAITIGNALSGAAALGVVILMPWAEDAAGETATLRIVALLVLMGVVFDVCDGAVARARGGTPLGQHLDSLADVATFGVATALAVGGLAARHAAGWEAVALGVSVLAYVTAMLVRLADFDAGRNRDPSFLGMPSPLAAVTALSVGLLALPAWLTAVGITVVAWLMVSGIRYPRSRGVGLMAEAAGLAIAVAGIVGLIDVRIPASLTILGCVVVAPLTFALVTRRRRRAEPVDIPVERLEP</sequence>
<feature type="transmembrane region" description="Helical" evidence="3">
    <location>
        <begin position="104"/>
        <end position="123"/>
    </location>
</feature>
<dbReference type="Proteomes" id="UP001610861">
    <property type="component" value="Unassembled WGS sequence"/>
</dbReference>
<dbReference type="InterPro" id="IPR048254">
    <property type="entry name" value="CDP_ALCOHOL_P_TRANSF_CS"/>
</dbReference>
<keyword evidence="1 2" id="KW-0808">Transferase</keyword>
<gene>
    <name evidence="4" type="ORF">ACH3VR_22360</name>
</gene>
<evidence type="ECO:0000256" key="1">
    <source>
        <dbReference type="ARBA" id="ARBA00022679"/>
    </source>
</evidence>
<feature type="transmembrane region" description="Helical" evidence="3">
    <location>
        <begin position="43"/>
        <end position="64"/>
    </location>
</feature>
<accession>A0ABW7QFI1</accession>
<dbReference type="InterPro" id="IPR000462">
    <property type="entry name" value="CDP-OH_P_trans"/>
</dbReference>
<dbReference type="InterPro" id="IPR043130">
    <property type="entry name" value="CDP-OH_PTrfase_TM_dom"/>
</dbReference>
<dbReference type="PROSITE" id="PS00379">
    <property type="entry name" value="CDP_ALCOHOL_P_TRANSF"/>
    <property type="match status" value="1"/>
</dbReference>
<reference evidence="4 5" key="1">
    <citation type="submission" date="2024-09" db="EMBL/GenBank/DDBJ databases">
        <authorList>
            <person name="Pan X."/>
        </authorList>
    </citation>
    <scope>NUCLEOTIDE SEQUENCE [LARGE SCALE GENOMIC DNA]</scope>
    <source>
        <strain evidence="4 5">B2969</strain>
    </source>
</reference>
<evidence type="ECO:0000313" key="5">
    <source>
        <dbReference type="Proteomes" id="UP001610861"/>
    </source>
</evidence>
<comment type="similarity">
    <text evidence="2">Belongs to the CDP-alcohol phosphatidyltransferase class-I family.</text>
</comment>
<proteinExistence type="inferred from homology"/>
<feature type="transmembrane region" description="Helical" evidence="3">
    <location>
        <begin position="76"/>
        <end position="97"/>
    </location>
</feature>
<keyword evidence="3" id="KW-1133">Transmembrane helix</keyword>
<dbReference type="RefSeq" id="WP_397558552.1">
    <property type="nucleotide sequence ID" value="NZ_JBIQWL010000016.1"/>
</dbReference>
<protein>
    <submittedName>
        <fullName evidence="4">CDP-alcohol phosphatidyltransferase family protein</fullName>
    </submittedName>
</protein>
<dbReference type="Gene3D" id="1.20.120.1760">
    <property type="match status" value="1"/>
</dbReference>
<dbReference type="Pfam" id="PF01066">
    <property type="entry name" value="CDP-OH_P_transf"/>
    <property type="match status" value="1"/>
</dbReference>
<feature type="transmembrane region" description="Helical" evidence="3">
    <location>
        <begin position="12"/>
        <end position="31"/>
    </location>
</feature>
<organism evidence="4 5">
    <name type="scientific">Microbacterium alkaliflavum</name>
    <dbReference type="NCBI Taxonomy" id="3248839"/>
    <lineage>
        <taxon>Bacteria</taxon>
        <taxon>Bacillati</taxon>
        <taxon>Actinomycetota</taxon>
        <taxon>Actinomycetes</taxon>
        <taxon>Micrococcales</taxon>
        <taxon>Microbacteriaceae</taxon>
        <taxon>Microbacterium</taxon>
    </lineage>
</organism>
<evidence type="ECO:0000256" key="3">
    <source>
        <dbReference type="SAM" id="Phobius"/>
    </source>
</evidence>
<name>A0ABW7QFI1_9MICO</name>
<feature type="transmembrane region" description="Helical" evidence="3">
    <location>
        <begin position="183"/>
        <end position="203"/>
    </location>
</feature>
<evidence type="ECO:0000313" key="4">
    <source>
        <dbReference type="EMBL" id="MFH8253128.1"/>
    </source>
</evidence>
<evidence type="ECO:0000256" key="2">
    <source>
        <dbReference type="RuleBase" id="RU003750"/>
    </source>
</evidence>
<feature type="transmembrane region" description="Helical" evidence="3">
    <location>
        <begin position="209"/>
        <end position="227"/>
    </location>
</feature>
<comment type="caution">
    <text evidence="4">The sequence shown here is derived from an EMBL/GenBank/DDBJ whole genome shotgun (WGS) entry which is preliminary data.</text>
</comment>
<keyword evidence="5" id="KW-1185">Reference proteome</keyword>
<feature type="transmembrane region" description="Helical" evidence="3">
    <location>
        <begin position="143"/>
        <end position="171"/>
    </location>
</feature>
<keyword evidence="3" id="KW-0812">Transmembrane</keyword>